<dbReference type="InterPro" id="IPR049516">
    <property type="entry name" value="FAD-depend_C"/>
</dbReference>
<dbReference type="InterPro" id="IPR036188">
    <property type="entry name" value="FAD/NAD-bd_sf"/>
</dbReference>
<dbReference type="Gene3D" id="3.30.70.2700">
    <property type="match status" value="1"/>
</dbReference>
<dbReference type="Gene3D" id="3.50.50.60">
    <property type="entry name" value="FAD/NAD(P)-binding domain"/>
    <property type="match status" value="2"/>
</dbReference>
<comment type="caution">
    <text evidence="2">The sequence shown here is derived from an EMBL/GenBank/DDBJ whole genome shotgun (WGS) entry which is preliminary data.</text>
</comment>
<evidence type="ECO:0000313" key="2">
    <source>
        <dbReference type="EMBL" id="PTN10158.1"/>
    </source>
</evidence>
<sequence>MRKDFNLSLTPKQASDEVYYRPIIASKMGVDPEEITAIVVRRRSIDARQRQIKINLGVAVYLGEQPQPERKIYDYGNVAGKTPVGIVGSGPAGLFAALRLIELGYKPVIFERGKNVHDRKRDIAKIYREHLVDPDSNYGFGEGGAGTFSDGKLYTRSKKRGSVTKILEILVQFGADPQILIDAHPHIGTNKLPGVIAHIREQIIASGGEIHFNSRVADLILKGDECRGVVLNDGQRVDCAAVVLATGHSARDIYEMLYRSGVNLESKPFAVGVRIEHPQALIDSIQYHQPNRGPYLPAASYSFVEQVNDRGVYSFCMCPGGFIVPAATAPGELVVNGMSPSKRNSPFANSGLVVEVRPEDLREFQQYGVFAGLEFQKSVEQLCFQLNGHSQFAPAQRIADFVAGRKSADLPETSYRPGLVSSALHDKLPKRISSRLREGIQQMDRKARGFNTDQGVVVGVESRTSSPVRIPRNEETLEHIRIKNLYPCGEGAGYAGGIASSAIDGERCADALVETLKG</sequence>
<dbReference type="Proteomes" id="UP000243525">
    <property type="component" value="Unassembled WGS sequence"/>
</dbReference>
<name>A0A2T5C5L1_9BACT</name>
<dbReference type="RefSeq" id="WP_107820939.1">
    <property type="nucleotide sequence ID" value="NZ_OY782574.1"/>
</dbReference>
<dbReference type="PIRSF" id="PIRSF038984">
    <property type="entry name" value="FAD_binding_protein"/>
    <property type="match status" value="1"/>
</dbReference>
<reference evidence="2 3" key="1">
    <citation type="submission" date="2018-04" db="EMBL/GenBank/DDBJ databases">
        <title>Genomic Encyclopedia of Archaeal and Bacterial Type Strains, Phase II (KMG-II): from individual species to whole genera.</title>
        <authorList>
            <person name="Goeker M."/>
        </authorList>
    </citation>
    <scope>NUCLEOTIDE SEQUENCE [LARGE SCALE GENOMIC DNA]</scope>
    <source>
        <strain evidence="2 3">DSM 28823</strain>
    </source>
</reference>
<dbReference type="OrthoDB" id="9772594at2"/>
<gene>
    <name evidence="2" type="ORF">C8N47_102143</name>
</gene>
<feature type="domain" description="FAD-dependent protein C-terminal" evidence="1">
    <location>
        <begin position="268"/>
        <end position="464"/>
    </location>
</feature>
<keyword evidence="3" id="KW-1185">Reference proteome</keyword>
<evidence type="ECO:0000313" key="3">
    <source>
        <dbReference type="Proteomes" id="UP000243525"/>
    </source>
</evidence>
<accession>A0A2T5C5L1</accession>
<dbReference type="AlphaFoldDB" id="A0A2T5C5L1"/>
<dbReference type="PANTHER" id="PTHR42842">
    <property type="entry name" value="FAD/NAD(P)-BINDING OXIDOREDUCTASE"/>
    <property type="match status" value="1"/>
</dbReference>
<organism evidence="2 3">
    <name type="scientific">Mangrovibacterium marinum</name>
    <dbReference type="NCBI Taxonomy" id="1639118"/>
    <lineage>
        <taxon>Bacteria</taxon>
        <taxon>Pseudomonadati</taxon>
        <taxon>Bacteroidota</taxon>
        <taxon>Bacteroidia</taxon>
        <taxon>Marinilabiliales</taxon>
        <taxon>Prolixibacteraceae</taxon>
        <taxon>Mangrovibacterium</taxon>
    </lineage>
</organism>
<dbReference type="Pfam" id="PF21688">
    <property type="entry name" value="FAD-depend_C"/>
    <property type="match status" value="1"/>
</dbReference>
<evidence type="ECO:0000259" key="1">
    <source>
        <dbReference type="Pfam" id="PF21688"/>
    </source>
</evidence>
<dbReference type="SUPFAM" id="SSF51905">
    <property type="entry name" value="FAD/NAD(P)-binding domain"/>
    <property type="match status" value="1"/>
</dbReference>
<proteinExistence type="predicted"/>
<protein>
    <recommendedName>
        <fullName evidence="1">FAD-dependent protein C-terminal domain-containing protein</fullName>
    </recommendedName>
</protein>
<dbReference type="PRINTS" id="PR00419">
    <property type="entry name" value="ADXRDTASE"/>
</dbReference>
<dbReference type="EMBL" id="QAAD01000002">
    <property type="protein sequence ID" value="PTN10158.1"/>
    <property type="molecule type" value="Genomic_DNA"/>
</dbReference>
<dbReference type="InterPro" id="IPR028348">
    <property type="entry name" value="FAD-binding_protein"/>
</dbReference>
<dbReference type="PANTHER" id="PTHR42842:SF3">
    <property type="entry name" value="FAD_NAD(P)-BINDING OXIDOREDUCTASE FAMILY PROTEIN"/>
    <property type="match status" value="1"/>
</dbReference>